<reference evidence="18 19" key="1">
    <citation type="submission" date="2024-03" db="EMBL/GenBank/DDBJ databases">
        <authorList>
            <person name="Cao K."/>
        </authorList>
    </citation>
    <scope>NUCLEOTIDE SEQUENCE [LARGE SCALE GENOMIC DNA]</scope>
    <source>
        <strain evidence="18 19">MCCC 1K00696</strain>
    </source>
</reference>
<dbReference type="Gene3D" id="3.40.1060.10">
    <property type="entry name" value="Aconitase, Domain 2"/>
    <property type="match status" value="1"/>
</dbReference>
<dbReference type="InterPro" id="IPR015931">
    <property type="entry name" value="Acnase/IPM_dHydase_lsu_aba_1/3"/>
</dbReference>
<keyword evidence="11 18" id="KW-0456">Lyase</keyword>
<dbReference type="Gene3D" id="3.20.19.10">
    <property type="entry name" value="Aconitase, domain 4"/>
    <property type="match status" value="1"/>
</dbReference>
<evidence type="ECO:0000256" key="15">
    <source>
        <dbReference type="ARBA" id="ARBA00031977"/>
    </source>
</evidence>
<proteinExistence type="inferred from homology"/>
<evidence type="ECO:0000256" key="13">
    <source>
        <dbReference type="ARBA" id="ARBA00029682"/>
    </source>
</evidence>
<evidence type="ECO:0000256" key="9">
    <source>
        <dbReference type="ARBA" id="ARBA00023004"/>
    </source>
</evidence>
<evidence type="ECO:0000256" key="11">
    <source>
        <dbReference type="ARBA" id="ARBA00023239"/>
    </source>
</evidence>
<evidence type="ECO:0000256" key="3">
    <source>
        <dbReference type="ARBA" id="ARBA00007185"/>
    </source>
</evidence>
<dbReference type="InterPro" id="IPR015928">
    <property type="entry name" value="Aconitase/3IPM_dehydase_swvl"/>
</dbReference>
<sequence length="755" mass="81770">MAFDIDMIKKVYSTVVERVDAARELTGKPLTLAEKILYSHLWDSNSDKAFVRGIDYVDFAPDRIALQDATAQMALLQFMQAGKSKVAVPTTTHCDHLIQAKNGASSDLQNALNTSNEVFNFLESVSNKYGLGFWKPGAGIIHQVVLENYAFPGGMMIGTDSHTVNAGGLGMVAIGVGGADAVDVMAGMPWELKFPKLIGVKLTGKLSGWTAPKDVILKVAAIVSAKGGTGAIVEYFGEGATSMSCTGKGTICNMGAEIGATTSTFGYDESMERYLRATDRGDVADAANEVKDYLTGDKEVYANPEQYFDQVIEINLSELSPLLNGPFTPDLSTKAGADMTEAANANDWPLKVEWGLIGSCTNSSYEDLSRASSIAQQAIDKGLKTKADFGINPGSEKVRYTADRDGILGIFEKLDAKIFTNACGPCIGQWARYEDPKNAPKNSIIHSFNRNFAKRADGNPNTHAFVASPEMVAAVTIAGRLDFNPITDKLINENGEEVMLDEPTGWELPPKGFEVKDDGYLAPEEDGSHVKIAVNEDSERLQLLEPFTPIGNDISGAKLLIKAFGKCTTDHISMAGPWLRFRGHLDNISNNCLIGAVNAFGKKTNFVKNQITGEFGGVPDTARAYKAAGIKTVVVGDHNYGEGSSREHAAMEPRHLGVVAVIVKSFARIHETNLKKQGMLGLTFANEADYDLIQEDDTFNFLDLNEFAPDKPLTIELVHADGSKDTIIVNHTYNQSQIDWYNEGSALNLIKKENA</sequence>
<dbReference type="PANTHER" id="PTHR43160:SF3">
    <property type="entry name" value="ACONITATE HYDRATASE, MITOCHONDRIAL"/>
    <property type="match status" value="1"/>
</dbReference>
<dbReference type="RefSeq" id="WP_340934133.1">
    <property type="nucleotide sequence ID" value="NZ_CP150496.1"/>
</dbReference>
<evidence type="ECO:0000256" key="2">
    <source>
        <dbReference type="ARBA" id="ARBA00004717"/>
    </source>
</evidence>
<comment type="similarity">
    <text evidence="3">Belongs to the aconitase/IPM isomerase family.</text>
</comment>
<evidence type="ECO:0000256" key="7">
    <source>
        <dbReference type="ARBA" id="ARBA00022723"/>
    </source>
</evidence>
<dbReference type="Gene3D" id="3.30.499.10">
    <property type="entry name" value="Aconitase, domain 3"/>
    <property type="match status" value="2"/>
</dbReference>
<dbReference type="GO" id="GO:0003994">
    <property type="term" value="F:aconitate hydratase activity"/>
    <property type="evidence" value="ECO:0007669"/>
    <property type="project" value="UniProtKB-EC"/>
</dbReference>
<keyword evidence="9" id="KW-0408">Iron</keyword>
<evidence type="ECO:0000256" key="14">
    <source>
        <dbReference type="ARBA" id="ARBA00031081"/>
    </source>
</evidence>
<dbReference type="Proteomes" id="UP001491088">
    <property type="component" value="Chromosome"/>
</dbReference>
<evidence type="ECO:0000259" key="17">
    <source>
        <dbReference type="Pfam" id="PF00694"/>
    </source>
</evidence>
<accession>A0ABZ2TT31</accession>
<evidence type="ECO:0000313" key="18">
    <source>
        <dbReference type="EMBL" id="WYW56286.1"/>
    </source>
</evidence>
<dbReference type="InterPro" id="IPR000573">
    <property type="entry name" value="AconitaseA/IPMdHydase_ssu_swvl"/>
</dbReference>
<keyword evidence="10" id="KW-0411">Iron-sulfur</keyword>
<comment type="cofactor">
    <cofactor evidence="1">
        <name>[4Fe-4S] cluster</name>
        <dbReference type="ChEBI" id="CHEBI:49883"/>
    </cofactor>
</comment>
<evidence type="ECO:0000256" key="4">
    <source>
        <dbReference type="ARBA" id="ARBA00012926"/>
    </source>
</evidence>
<comment type="pathway">
    <text evidence="2">Carbohydrate metabolism; tricarboxylic acid cycle; isocitrate from oxaloacetate: step 2/2.</text>
</comment>
<evidence type="ECO:0000256" key="8">
    <source>
        <dbReference type="ARBA" id="ARBA00022946"/>
    </source>
</evidence>
<dbReference type="EC" id="4.2.1.3" evidence="4"/>
<evidence type="ECO:0000313" key="19">
    <source>
        <dbReference type="Proteomes" id="UP001491088"/>
    </source>
</evidence>
<comment type="catalytic activity">
    <reaction evidence="12">
        <text>citrate = D-threo-isocitrate</text>
        <dbReference type="Rhea" id="RHEA:10336"/>
        <dbReference type="ChEBI" id="CHEBI:15562"/>
        <dbReference type="ChEBI" id="CHEBI:16947"/>
        <dbReference type="EC" id="4.2.1.3"/>
    </reaction>
</comment>
<dbReference type="InterPro" id="IPR036008">
    <property type="entry name" value="Aconitase_4Fe-4S_dom"/>
</dbReference>
<feature type="domain" description="Aconitase/3-isopropylmalate dehydratase large subunit alpha/beta/alpha" evidence="16">
    <location>
        <begin position="35"/>
        <end position="479"/>
    </location>
</feature>
<dbReference type="EMBL" id="CP150496">
    <property type="protein sequence ID" value="WYW56286.1"/>
    <property type="molecule type" value="Genomic_DNA"/>
</dbReference>
<organism evidence="18 19">
    <name type="scientific">Polaribacter marinaquae</name>
    <dbReference type="NCBI Taxonomy" id="1642819"/>
    <lineage>
        <taxon>Bacteria</taxon>
        <taxon>Pseudomonadati</taxon>
        <taxon>Bacteroidota</taxon>
        <taxon>Flavobacteriia</taxon>
        <taxon>Flavobacteriales</taxon>
        <taxon>Flavobacteriaceae</taxon>
    </lineage>
</organism>
<evidence type="ECO:0000256" key="12">
    <source>
        <dbReference type="ARBA" id="ARBA00023501"/>
    </source>
</evidence>
<dbReference type="NCBIfam" id="TIGR01340">
    <property type="entry name" value="aconitase_mito"/>
    <property type="match status" value="1"/>
</dbReference>
<dbReference type="Pfam" id="PF00694">
    <property type="entry name" value="Aconitase_C"/>
    <property type="match status" value="1"/>
</dbReference>
<evidence type="ECO:0000256" key="6">
    <source>
        <dbReference type="ARBA" id="ARBA00022532"/>
    </source>
</evidence>
<keyword evidence="7" id="KW-0479">Metal-binding</keyword>
<keyword evidence="6" id="KW-0816">Tricarboxylic acid cycle</keyword>
<dbReference type="Pfam" id="PF00330">
    <property type="entry name" value="Aconitase"/>
    <property type="match status" value="1"/>
</dbReference>
<evidence type="ECO:0000256" key="1">
    <source>
        <dbReference type="ARBA" id="ARBA00001966"/>
    </source>
</evidence>
<dbReference type="PROSITE" id="PS00450">
    <property type="entry name" value="ACONITASE_1"/>
    <property type="match status" value="1"/>
</dbReference>
<dbReference type="InterPro" id="IPR015932">
    <property type="entry name" value="Aconitase_dom2"/>
</dbReference>
<keyword evidence="19" id="KW-1185">Reference proteome</keyword>
<name>A0ABZ2TT31_9FLAO</name>
<dbReference type="SUPFAM" id="SSF52016">
    <property type="entry name" value="LeuD/IlvD-like"/>
    <property type="match status" value="1"/>
</dbReference>
<gene>
    <name evidence="18" type="ORF">WG950_03270</name>
</gene>
<evidence type="ECO:0000256" key="10">
    <source>
        <dbReference type="ARBA" id="ARBA00023014"/>
    </source>
</evidence>
<dbReference type="PRINTS" id="PR00415">
    <property type="entry name" value="ACONITASE"/>
</dbReference>
<dbReference type="NCBIfam" id="NF005558">
    <property type="entry name" value="PRK07229.1"/>
    <property type="match status" value="1"/>
</dbReference>
<dbReference type="SUPFAM" id="SSF53732">
    <property type="entry name" value="Aconitase iron-sulfur domain"/>
    <property type="match status" value="1"/>
</dbReference>
<dbReference type="PANTHER" id="PTHR43160">
    <property type="entry name" value="ACONITATE HYDRATASE B"/>
    <property type="match status" value="1"/>
</dbReference>
<dbReference type="InterPro" id="IPR018136">
    <property type="entry name" value="Aconitase_4Fe-4S_BS"/>
</dbReference>
<feature type="domain" description="Aconitase A/isopropylmalate dehydratase small subunit swivel" evidence="17">
    <location>
        <begin position="559"/>
        <end position="687"/>
    </location>
</feature>
<evidence type="ECO:0000259" key="16">
    <source>
        <dbReference type="Pfam" id="PF00330"/>
    </source>
</evidence>
<dbReference type="InterPro" id="IPR050926">
    <property type="entry name" value="Aconitase/IPM_isomerase"/>
</dbReference>
<protein>
    <recommendedName>
        <fullName evidence="5">Aconitate hydratase A</fullName>
        <ecNumber evidence="4">4.2.1.3</ecNumber>
    </recommendedName>
    <alternativeName>
        <fullName evidence="13">Citrate hydro-lyase</fullName>
    </alternativeName>
    <alternativeName>
        <fullName evidence="15">Iron-responsive protein-like</fullName>
    </alternativeName>
    <alternativeName>
        <fullName evidence="14">RNA-binding protein</fullName>
    </alternativeName>
</protein>
<dbReference type="InterPro" id="IPR006248">
    <property type="entry name" value="Aconitase_mito-like"/>
</dbReference>
<evidence type="ECO:0000256" key="5">
    <source>
        <dbReference type="ARBA" id="ARBA00019378"/>
    </source>
</evidence>
<keyword evidence="8" id="KW-0809">Transit peptide</keyword>
<dbReference type="InterPro" id="IPR001030">
    <property type="entry name" value="Acoase/IPM_deHydtase_lsu_aba"/>
</dbReference>